<evidence type="ECO:0000313" key="3">
    <source>
        <dbReference type="EMBL" id="KAF0720451.1"/>
    </source>
</evidence>
<keyword evidence="5" id="KW-1185">Reference proteome</keyword>
<dbReference type="EMBL" id="CAADRA010000013">
    <property type="protein sequence ID" value="VFT77521.1"/>
    <property type="molecule type" value="Genomic_DNA"/>
</dbReference>
<dbReference type="AlphaFoldDB" id="A0A485K6E2"/>
<reference evidence="4 5" key="1">
    <citation type="submission" date="2019-03" db="EMBL/GenBank/DDBJ databases">
        <authorList>
            <person name="Gaulin E."/>
            <person name="Dumas B."/>
        </authorList>
    </citation>
    <scope>NUCLEOTIDE SEQUENCE [LARGE SCALE GENOMIC DNA]</scope>
    <source>
        <strain evidence="4">CBS 568.67</strain>
    </source>
</reference>
<keyword evidence="1" id="KW-0175">Coiled coil</keyword>
<organism evidence="4 5">
    <name type="scientific">Aphanomyces stellatus</name>
    <dbReference type="NCBI Taxonomy" id="120398"/>
    <lineage>
        <taxon>Eukaryota</taxon>
        <taxon>Sar</taxon>
        <taxon>Stramenopiles</taxon>
        <taxon>Oomycota</taxon>
        <taxon>Saprolegniomycetes</taxon>
        <taxon>Saprolegniales</taxon>
        <taxon>Verrucalvaceae</taxon>
        <taxon>Aphanomyces</taxon>
    </lineage>
</organism>
<sequence length="283" mass="32768">MATAVVDSSGIPRPGKEDELLPCESSGDSSRASTASELSTNPPFPPSTRRSSTKGERRISSHHRPISVNEKEEVALLKMENAMLRQKISALEQQFDDYAKKDTVDQSDELDDINDLLRMAELAKHEAKTYTQNTSRDKMRKDINVLQSILKKAKAERNEFKKAIKQSEEKLRHEIERKNEVMEGLKNEIDKEIFTKIIKDDRDRYRQQVVELTEKIRRLEKEKYEVFVWAKNNQETCLLEMRKLTRALIKAKKMADEQSHDSKELYELAVRVKHVVNLAQADI</sequence>
<evidence type="ECO:0000313" key="5">
    <source>
        <dbReference type="Proteomes" id="UP000332933"/>
    </source>
</evidence>
<accession>A0A485K6E2</accession>
<evidence type="ECO:0000313" key="4">
    <source>
        <dbReference type="EMBL" id="VFT77521.1"/>
    </source>
</evidence>
<evidence type="ECO:0000256" key="2">
    <source>
        <dbReference type="SAM" id="MobiDB-lite"/>
    </source>
</evidence>
<reference evidence="3" key="2">
    <citation type="submission" date="2019-06" db="EMBL/GenBank/DDBJ databases">
        <title>Genomics analysis of Aphanomyces spp. identifies a new class of oomycete effector associated with host adaptation.</title>
        <authorList>
            <person name="Gaulin E."/>
        </authorList>
    </citation>
    <scope>NUCLEOTIDE SEQUENCE</scope>
    <source>
        <strain evidence="3">CBS 578.67</strain>
    </source>
</reference>
<dbReference type="EMBL" id="VJMH01000013">
    <property type="protein sequence ID" value="KAF0720451.1"/>
    <property type="molecule type" value="Genomic_DNA"/>
</dbReference>
<name>A0A485K6E2_9STRA</name>
<gene>
    <name evidence="4" type="primary">Aste57867_295</name>
    <name evidence="3" type="ORF">As57867_000295</name>
    <name evidence="4" type="ORF">ASTE57867_295</name>
</gene>
<feature type="region of interest" description="Disordered" evidence="2">
    <location>
        <begin position="1"/>
        <end position="67"/>
    </location>
</feature>
<dbReference type="Proteomes" id="UP000332933">
    <property type="component" value="Unassembled WGS sequence"/>
</dbReference>
<dbReference type="OrthoDB" id="76698at2759"/>
<protein>
    <submittedName>
        <fullName evidence="4">Aste57867_295 protein</fullName>
    </submittedName>
</protein>
<evidence type="ECO:0000256" key="1">
    <source>
        <dbReference type="SAM" id="Coils"/>
    </source>
</evidence>
<proteinExistence type="predicted"/>
<feature type="coiled-coil region" evidence="1">
    <location>
        <begin position="74"/>
        <end position="222"/>
    </location>
</feature>
<feature type="compositionally biased region" description="Low complexity" evidence="2">
    <location>
        <begin position="25"/>
        <end position="41"/>
    </location>
</feature>